<name>A0ABS5ZBI0_9GAMM</name>
<organism evidence="4 5">
    <name type="scientific">Zooshikella harenae</name>
    <dbReference type="NCBI Taxonomy" id="2827238"/>
    <lineage>
        <taxon>Bacteria</taxon>
        <taxon>Pseudomonadati</taxon>
        <taxon>Pseudomonadota</taxon>
        <taxon>Gammaproteobacteria</taxon>
        <taxon>Oceanospirillales</taxon>
        <taxon>Zooshikellaceae</taxon>
        <taxon>Zooshikella</taxon>
    </lineage>
</organism>
<comment type="caution">
    <text evidence="4">The sequence shown here is derived from an EMBL/GenBank/DDBJ whole genome shotgun (WGS) entry which is preliminary data.</text>
</comment>
<reference evidence="4 5" key="1">
    <citation type="submission" date="2021-04" db="EMBL/GenBank/DDBJ databases">
        <authorList>
            <person name="Pira H."/>
            <person name="Risdian C."/>
            <person name="Wink J."/>
        </authorList>
    </citation>
    <scope>NUCLEOTIDE SEQUENCE [LARGE SCALE GENOMIC DNA]</scope>
    <source>
        <strain evidence="4 5">WH53</strain>
    </source>
</reference>
<dbReference type="Pfam" id="PF18389">
    <property type="entry name" value="TrmO_C"/>
    <property type="match status" value="1"/>
</dbReference>
<dbReference type="PROSITE" id="PS51668">
    <property type="entry name" value="TSAA_2"/>
    <property type="match status" value="1"/>
</dbReference>
<dbReference type="SUPFAM" id="SSF118196">
    <property type="entry name" value="YaeB-like"/>
    <property type="match status" value="1"/>
</dbReference>
<proteinExistence type="inferred from homology"/>
<gene>
    <name evidence="4" type="primary">tsaA</name>
    <name evidence="4" type="ORF">KCG35_10120</name>
</gene>
<accession>A0ABS5ZBI0</accession>
<sequence length="250" mass="28374">MALIHLKPIGIIHSCFKQKFGIPRQSRLAPAATAELVLLPPYNRAEAIKGLEQFSHIWITFIFHQIQSDDWLPTIRPPRLGGKQRLGVFATRSTHRPNPLGLSAVKLEEICVQDSEVYLKLSGVDFLDKTPVVDIKPYLPYADVITDATYGYADQPLDEQCPNKLQILFTADTQQFCADYQKQTGRVLGSLIQQILAQDPRPAYLRNKPVPESEQPRYHGISLWDLNIRWYYSTAGIVVDDIQFVNTDNV</sequence>
<dbReference type="PANTHER" id="PTHR12818:SF0">
    <property type="entry name" value="TRNA (ADENINE(37)-N6)-METHYLTRANSFERASE"/>
    <property type="match status" value="1"/>
</dbReference>
<dbReference type="EMBL" id="JAGSOY010000019">
    <property type="protein sequence ID" value="MBU2711414.1"/>
    <property type="molecule type" value="Genomic_DNA"/>
</dbReference>
<dbReference type="Gene3D" id="3.30.2310.10">
    <property type="entry name" value="YaeB-like"/>
    <property type="match status" value="1"/>
</dbReference>
<dbReference type="InterPro" id="IPR023368">
    <property type="entry name" value="UPF0066_cons_site"/>
</dbReference>
<keyword evidence="1" id="KW-0949">S-adenosyl-L-methionine</keyword>
<dbReference type="InterPro" id="IPR036413">
    <property type="entry name" value="YaeB-like_sf"/>
</dbReference>
<dbReference type="InterPro" id="IPR023370">
    <property type="entry name" value="TrmO-like_N"/>
</dbReference>
<dbReference type="CDD" id="cd09281">
    <property type="entry name" value="UPF0066"/>
    <property type="match status" value="1"/>
</dbReference>
<protein>
    <submittedName>
        <fullName evidence="4">tRNA (N6-threonylcarbamoyladenosine(37)-N6)-methyltransferase TrmO</fullName>
    </submittedName>
</protein>
<evidence type="ECO:0000256" key="1">
    <source>
        <dbReference type="ARBA" id="ARBA00022691"/>
    </source>
</evidence>
<evidence type="ECO:0000313" key="4">
    <source>
        <dbReference type="EMBL" id="MBU2711414.1"/>
    </source>
</evidence>
<dbReference type="InterPro" id="IPR040372">
    <property type="entry name" value="YaeB-like"/>
</dbReference>
<dbReference type="InterPro" id="IPR041369">
    <property type="entry name" value="TrmO_C"/>
</dbReference>
<feature type="domain" description="TsaA-like" evidence="3">
    <location>
        <begin position="6"/>
        <end position="147"/>
    </location>
</feature>
<dbReference type="NCBIfam" id="TIGR00104">
    <property type="entry name" value="tRNA_TsaA"/>
    <property type="match status" value="1"/>
</dbReference>
<dbReference type="Pfam" id="PF01980">
    <property type="entry name" value="TrmO_N"/>
    <property type="match status" value="1"/>
</dbReference>
<dbReference type="Gene3D" id="2.40.30.70">
    <property type="entry name" value="YaeB-like"/>
    <property type="match status" value="1"/>
</dbReference>
<dbReference type="PANTHER" id="PTHR12818">
    <property type="entry name" value="TRNA (ADENINE(37)-N6)-METHYLTRANSFERASE"/>
    <property type="match status" value="1"/>
</dbReference>
<dbReference type="InterPro" id="IPR036414">
    <property type="entry name" value="YaeB_N_sf"/>
</dbReference>
<dbReference type="Proteomes" id="UP000690515">
    <property type="component" value="Unassembled WGS sequence"/>
</dbReference>
<evidence type="ECO:0000256" key="2">
    <source>
        <dbReference type="ARBA" id="ARBA00033753"/>
    </source>
</evidence>
<evidence type="ECO:0000313" key="5">
    <source>
        <dbReference type="Proteomes" id="UP000690515"/>
    </source>
</evidence>
<keyword evidence="5" id="KW-1185">Reference proteome</keyword>
<evidence type="ECO:0000259" key="3">
    <source>
        <dbReference type="PROSITE" id="PS51668"/>
    </source>
</evidence>
<dbReference type="PROSITE" id="PS01318">
    <property type="entry name" value="TSAA_1"/>
    <property type="match status" value="1"/>
</dbReference>
<comment type="similarity">
    <text evidence="2">Belongs to the tRNA methyltransferase O family.</text>
</comment>